<dbReference type="EMBL" id="JAACJM010000354">
    <property type="protein sequence ID" value="KAF5328914.1"/>
    <property type="molecule type" value="Genomic_DNA"/>
</dbReference>
<dbReference type="AlphaFoldDB" id="A0A8H5FSV9"/>
<feature type="compositionally biased region" description="Basic and acidic residues" evidence="6">
    <location>
        <begin position="1"/>
        <end position="22"/>
    </location>
</feature>
<feature type="transmembrane region" description="Helical" evidence="7">
    <location>
        <begin position="44"/>
        <end position="63"/>
    </location>
</feature>
<dbReference type="PROSITE" id="PS50850">
    <property type="entry name" value="MFS"/>
    <property type="match status" value="1"/>
</dbReference>
<feature type="transmembrane region" description="Helical" evidence="7">
    <location>
        <begin position="395"/>
        <end position="416"/>
    </location>
</feature>
<dbReference type="FunFam" id="1.20.1250.20:FF:000018">
    <property type="entry name" value="MFS transporter permease"/>
    <property type="match status" value="1"/>
</dbReference>
<dbReference type="InterPro" id="IPR020846">
    <property type="entry name" value="MFS_dom"/>
</dbReference>
<evidence type="ECO:0000313" key="11">
    <source>
        <dbReference type="Proteomes" id="UP000559256"/>
    </source>
</evidence>
<dbReference type="GO" id="GO:0022857">
    <property type="term" value="F:transmembrane transporter activity"/>
    <property type="evidence" value="ECO:0007669"/>
    <property type="project" value="InterPro"/>
</dbReference>
<comment type="subcellular location">
    <subcellularLocation>
        <location evidence="1">Membrane</location>
        <topology evidence="1">Multi-pass membrane protein</topology>
    </subcellularLocation>
</comment>
<evidence type="ECO:0000256" key="5">
    <source>
        <dbReference type="ARBA" id="ARBA00023136"/>
    </source>
</evidence>
<protein>
    <recommendedName>
        <fullName evidence="8">Major facilitator superfamily (MFS) profile domain-containing protein</fullName>
    </recommendedName>
</protein>
<feature type="transmembrane region" description="Helical" evidence="7">
    <location>
        <begin position="170"/>
        <end position="195"/>
    </location>
</feature>
<dbReference type="PANTHER" id="PTHR43791:SF48">
    <property type="entry name" value="TRANSPORTER, PUTATIVE (AFU_ORTHOLOGUE AFUA_4G01000)-RELATED"/>
    <property type="match status" value="1"/>
</dbReference>
<dbReference type="EMBL" id="JAACJM010000089">
    <property type="protein sequence ID" value="KAF5347834.1"/>
    <property type="molecule type" value="Genomic_DNA"/>
</dbReference>
<keyword evidence="4 7" id="KW-1133">Transmembrane helix</keyword>
<evidence type="ECO:0000256" key="4">
    <source>
        <dbReference type="ARBA" id="ARBA00022989"/>
    </source>
</evidence>
<feature type="transmembrane region" description="Helical" evidence="7">
    <location>
        <begin position="207"/>
        <end position="226"/>
    </location>
</feature>
<feature type="domain" description="Major facilitator superfamily (MFS) profile" evidence="8">
    <location>
        <begin position="45"/>
        <end position="490"/>
    </location>
</feature>
<keyword evidence="2" id="KW-0813">Transport</keyword>
<evidence type="ECO:0000256" key="7">
    <source>
        <dbReference type="SAM" id="Phobius"/>
    </source>
</evidence>
<feature type="transmembrane region" description="Helical" evidence="7">
    <location>
        <begin position="343"/>
        <end position="361"/>
    </location>
</feature>
<feature type="transmembrane region" description="Helical" evidence="7">
    <location>
        <begin position="83"/>
        <end position="104"/>
    </location>
</feature>
<dbReference type="InterPro" id="IPR036259">
    <property type="entry name" value="MFS_trans_sf"/>
</dbReference>
<reference evidence="10 11" key="1">
    <citation type="journal article" date="2020" name="ISME J.">
        <title>Uncovering the hidden diversity of litter-decomposition mechanisms in mushroom-forming fungi.</title>
        <authorList>
            <person name="Floudas D."/>
            <person name="Bentzer J."/>
            <person name="Ahren D."/>
            <person name="Johansson T."/>
            <person name="Persson P."/>
            <person name="Tunlid A."/>
        </authorList>
    </citation>
    <scope>NUCLEOTIDE SEQUENCE [LARGE SCALE GENOMIC DNA]</scope>
    <source>
        <strain evidence="10 11">CBS 291.85</strain>
    </source>
</reference>
<feature type="transmembrane region" description="Helical" evidence="7">
    <location>
        <begin position="139"/>
        <end position="158"/>
    </location>
</feature>
<organism evidence="10 11">
    <name type="scientific">Tetrapyrgos nigripes</name>
    <dbReference type="NCBI Taxonomy" id="182062"/>
    <lineage>
        <taxon>Eukaryota</taxon>
        <taxon>Fungi</taxon>
        <taxon>Dikarya</taxon>
        <taxon>Basidiomycota</taxon>
        <taxon>Agaricomycotina</taxon>
        <taxon>Agaricomycetes</taxon>
        <taxon>Agaricomycetidae</taxon>
        <taxon>Agaricales</taxon>
        <taxon>Marasmiineae</taxon>
        <taxon>Marasmiaceae</taxon>
        <taxon>Tetrapyrgos</taxon>
    </lineage>
</organism>
<feature type="transmembrane region" description="Helical" evidence="7">
    <location>
        <begin position="368"/>
        <end position="389"/>
    </location>
</feature>
<dbReference type="InterPro" id="IPR011701">
    <property type="entry name" value="MFS"/>
</dbReference>
<evidence type="ECO:0000313" key="9">
    <source>
        <dbReference type="EMBL" id="KAF5328914.1"/>
    </source>
</evidence>
<dbReference type="Proteomes" id="UP000559256">
    <property type="component" value="Unassembled WGS sequence"/>
</dbReference>
<evidence type="ECO:0000256" key="1">
    <source>
        <dbReference type="ARBA" id="ARBA00004141"/>
    </source>
</evidence>
<evidence type="ECO:0000256" key="6">
    <source>
        <dbReference type="SAM" id="MobiDB-lite"/>
    </source>
</evidence>
<feature type="transmembrane region" description="Helical" evidence="7">
    <location>
        <begin position="293"/>
        <end position="316"/>
    </location>
</feature>
<gene>
    <name evidence="10" type="ORF">D9758_013825</name>
    <name evidence="9" type="ORF">D9758_018315</name>
</gene>
<feature type="transmembrane region" description="Helical" evidence="7">
    <location>
        <begin position="111"/>
        <end position="133"/>
    </location>
</feature>
<feature type="transmembrane region" description="Helical" evidence="7">
    <location>
        <begin position="462"/>
        <end position="482"/>
    </location>
</feature>
<dbReference type="SUPFAM" id="SSF103473">
    <property type="entry name" value="MFS general substrate transporter"/>
    <property type="match status" value="1"/>
</dbReference>
<dbReference type="OrthoDB" id="2962993at2759"/>
<keyword evidence="11" id="KW-1185">Reference proteome</keyword>
<keyword evidence="3 7" id="KW-0812">Transmembrane</keyword>
<proteinExistence type="predicted"/>
<evidence type="ECO:0000259" key="8">
    <source>
        <dbReference type="PROSITE" id="PS50850"/>
    </source>
</evidence>
<feature type="region of interest" description="Disordered" evidence="6">
    <location>
        <begin position="1"/>
        <end position="26"/>
    </location>
</feature>
<dbReference type="PANTHER" id="PTHR43791">
    <property type="entry name" value="PERMEASE-RELATED"/>
    <property type="match status" value="1"/>
</dbReference>
<comment type="caution">
    <text evidence="10">The sequence shown here is derived from an EMBL/GenBank/DDBJ whole genome shotgun (WGS) entry which is preliminary data.</text>
</comment>
<dbReference type="GO" id="GO:0016020">
    <property type="term" value="C:membrane"/>
    <property type="evidence" value="ECO:0007669"/>
    <property type="project" value="UniProtKB-SubCell"/>
</dbReference>
<dbReference type="FunFam" id="1.20.1250.20:FF:000013">
    <property type="entry name" value="MFS general substrate transporter"/>
    <property type="match status" value="1"/>
</dbReference>
<accession>A0A8H5FSV9</accession>
<name>A0A8H5FSV9_9AGAR</name>
<feature type="transmembrane region" description="Helical" evidence="7">
    <location>
        <begin position="428"/>
        <end position="450"/>
    </location>
</feature>
<dbReference type="Pfam" id="PF07690">
    <property type="entry name" value="MFS_1"/>
    <property type="match status" value="1"/>
</dbReference>
<evidence type="ECO:0000256" key="2">
    <source>
        <dbReference type="ARBA" id="ARBA00022448"/>
    </source>
</evidence>
<sequence length="529" mass="58326">MSKTNSSEHDRKDLENYSEKGGRSAGIDIDPEAERKLVRKLDMIILPLFALIYCANFIDRTAIGNANIAGIQKDLGMKGFDYNIALTVFYIFYIACEIPSNLILKSVGSPWISFMVFVFGIVSLSTAFVHSYAGLLVTRVFLGMAEGGTLSGLTYLLARYYRRSELVLRVGIFFGLSPALAGAFGGLLASGLLSVNDFGVVKSWRKIFLIEGIITTIIGILSLFILPPDPADPINPTNTSNLSKLNLNQRINRLKLFKFTEEERKLAIARLDADQASHTMKTGGKKERTNWRLIWRSFSFTTTLCSFCYLLVNISFQGLSLFMPTVIATLGDFTTVESQLRTVPPYLVGALWAILCAYTSFRIRHRAGIILFSLLLMVLGYGIAVGTSVSAGHARYAACFFSIIGGSSTGPMLLAWGTGNAAPDTVRAVATALIPGIGALGSIIAVWTYLPTDAPNYHKGNSLNLGTTSLGCILVVVGWVYIKWENAKRERGERDYRLTQLTEDGKSVEEKEREIEELGYLHPEFRYQT</sequence>
<dbReference type="Gene3D" id="1.20.1250.20">
    <property type="entry name" value="MFS general substrate transporter like domains"/>
    <property type="match status" value="2"/>
</dbReference>
<evidence type="ECO:0000256" key="3">
    <source>
        <dbReference type="ARBA" id="ARBA00022692"/>
    </source>
</evidence>
<evidence type="ECO:0000313" key="10">
    <source>
        <dbReference type="EMBL" id="KAF5347834.1"/>
    </source>
</evidence>
<keyword evidence="5 7" id="KW-0472">Membrane</keyword>